<evidence type="ECO:0000256" key="1">
    <source>
        <dbReference type="PROSITE-ProRule" id="PRU00339"/>
    </source>
</evidence>
<dbReference type="Proteomes" id="UP000488299">
    <property type="component" value="Unassembled WGS sequence"/>
</dbReference>
<organism evidence="4 5">
    <name type="scientific">Rudanella paleaurantiibacter</name>
    <dbReference type="NCBI Taxonomy" id="2614655"/>
    <lineage>
        <taxon>Bacteria</taxon>
        <taxon>Pseudomonadati</taxon>
        <taxon>Bacteroidota</taxon>
        <taxon>Cytophagia</taxon>
        <taxon>Cytophagales</taxon>
        <taxon>Cytophagaceae</taxon>
        <taxon>Rudanella</taxon>
    </lineage>
</organism>
<reference evidence="4 5" key="1">
    <citation type="submission" date="2019-10" db="EMBL/GenBank/DDBJ databases">
        <title>Rudanella paleaurantiibacter sp. nov., isolated from sludge.</title>
        <authorList>
            <person name="Xu S.Q."/>
        </authorList>
    </citation>
    <scope>NUCLEOTIDE SEQUENCE [LARGE SCALE GENOMIC DNA]</scope>
    <source>
        <strain evidence="4 5">HX-22-17</strain>
    </source>
</reference>
<feature type="transmembrane region" description="Helical" evidence="2">
    <location>
        <begin position="919"/>
        <end position="939"/>
    </location>
</feature>
<protein>
    <submittedName>
        <fullName evidence="4">CHAT domain-containing protein</fullName>
    </submittedName>
</protein>
<accession>A0A7J5U136</accession>
<keyword evidence="1" id="KW-0802">TPR repeat</keyword>
<dbReference type="Pfam" id="PF12770">
    <property type="entry name" value="CHAT"/>
    <property type="match status" value="1"/>
</dbReference>
<dbReference type="EMBL" id="WELI01000003">
    <property type="protein sequence ID" value="KAB7731478.1"/>
    <property type="molecule type" value="Genomic_DNA"/>
</dbReference>
<feature type="repeat" description="TPR" evidence="1">
    <location>
        <begin position="212"/>
        <end position="245"/>
    </location>
</feature>
<evidence type="ECO:0000313" key="5">
    <source>
        <dbReference type="Proteomes" id="UP000488299"/>
    </source>
</evidence>
<dbReference type="SUPFAM" id="SSF48452">
    <property type="entry name" value="TPR-like"/>
    <property type="match status" value="2"/>
</dbReference>
<dbReference type="InterPro" id="IPR011990">
    <property type="entry name" value="TPR-like_helical_dom_sf"/>
</dbReference>
<dbReference type="Gene3D" id="1.25.40.10">
    <property type="entry name" value="Tetratricopeptide repeat domain"/>
    <property type="match status" value="3"/>
</dbReference>
<dbReference type="InterPro" id="IPR024983">
    <property type="entry name" value="CHAT_dom"/>
</dbReference>
<sequence>MNLGGNIPYHPTYRQLMKRTILVWLILSVQAVWAQPRQVVISQIKALIAQGEKAESTHDNTRAIGFYQQALNLSHKAQLPAYSILLCVDIGILKSQLTQVSEALTYLRRANEYYHTFREKSVRRRFMIDYSFAIVHIGLTQLDSATHYFNQCSYLIKTHNDSLKSFNHYLDLYYLERSYLAQETMNFTESIALNEEAIRRYKARNKTDDGSGNHYNSLGKSYAALGQFARADSAFSRAATLYASTPLFEAIILCNLTDSQVQQGRASAGAQTLQRAQQAYKRYQRQTGETDADVERRLRQNRAGVYLAQGNLPRAEAAFNELLTFCAKYFPMPSGFRVDAYLSMSRLYEQQRNPAAVRKALDAAVREAYGPRATSPEQAVLPRSLVSALTARADFLARTPAPSPTERAANAREALTTYEQAIDLVASLRRGALLPESKAFLAAKAAPLFEPALSLCYELAQQPTQTDVYTRKAFALFDRFQNSLLADAQLEQRLMRQYLPAPMQAEWRRLSQRLSQLRLVRETGNPATEAELNQTEKSLIEWQQRTDRTHPQYRQALSRVTQLSMTDYQTVLQPGEALLCYAPTPAGLLVLALHKRGALFRRLPVSPAGLDQALSRYRAEVSRNPGIVGSYDNRPGQAVYKLLLAPIRAQLPDLTALTVVPPPNWQIPFEALETQAGRWLLQDVDVGYQFNLSGRLLPPDPVQTRHEALSFAPFAADTGRSPFRMPNGFLLRSLRASAEEATLPDGQSWLGKAASKQRFLEDAQHTRLLLVTTHTYPGPRETALVFHPAETDYLLYPSELQHADLRSVGLAALSACATEKGVQLPGDGVHSLGRAMAWAGAQSVTCSWFNVNDEAQALLARHFFPKLNNGQSIRENWRQARLEFLASPDANRYSGHPHWWAGVALYGGHTPFEPESASIPGWLIGLLAGSAGISGWRLLSRKDRAKKSGL</sequence>
<dbReference type="PANTHER" id="PTHR10098">
    <property type="entry name" value="RAPSYN-RELATED"/>
    <property type="match status" value="1"/>
</dbReference>
<keyword evidence="2" id="KW-0472">Membrane</keyword>
<dbReference type="AlphaFoldDB" id="A0A7J5U136"/>
<dbReference type="PROSITE" id="PS50005">
    <property type="entry name" value="TPR"/>
    <property type="match status" value="1"/>
</dbReference>
<proteinExistence type="predicted"/>
<comment type="caution">
    <text evidence="4">The sequence shown here is derived from an EMBL/GenBank/DDBJ whole genome shotgun (WGS) entry which is preliminary data.</text>
</comment>
<evidence type="ECO:0000313" key="4">
    <source>
        <dbReference type="EMBL" id="KAB7731478.1"/>
    </source>
</evidence>
<dbReference type="InterPro" id="IPR019734">
    <property type="entry name" value="TPR_rpt"/>
</dbReference>
<keyword evidence="2" id="KW-1133">Transmembrane helix</keyword>
<name>A0A7J5U136_9BACT</name>
<keyword evidence="5" id="KW-1185">Reference proteome</keyword>
<keyword evidence="2" id="KW-0812">Transmembrane</keyword>
<gene>
    <name evidence="4" type="ORF">F5984_11870</name>
</gene>
<evidence type="ECO:0000256" key="2">
    <source>
        <dbReference type="SAM" id="Phobius"/>
    </source>
</evidence>
<feature type="domain" description="CHAT" evidence="3">
    <location>
        <begin position="634"/>
        <end position="907"/>
    </location>
</feature>
<evidence type="ECO:0000259" key="3">
    <source>
        <dbReference type="Pfam" id="PF12770"/>
    </source>
</evidence>
<dbReference type="SMART" id="SM00028">
    <property type="entry name" value="TPR"/>
    <property type="match status" value="5"/>
</dbReference>